<protein>
    <submittedName>
        <fullName evidence="9">Transcriptional regulator, MerR family</fullName>
    </submittedName>
</protein>
<keyword evidence="6" id="KW-0238">DNA-binding</keyword>
<dbReference type="PROSITE" id="PS00552">
    <property type="entry name" value="HTH_MERR_1"/>
    <property type="match status" value="1"/>
</dbReference>
<dbReference type="InterPro" id="IPR015358">
    <property type="entry name" value="Tscrpt_reg_MerR_DNA-bd"/>
</dbReference>
<organism evidence="9 10">
    <name type="scientific">Kineococcus radiotolerans (strain ATCC BAA-149 / DSM 14245 / SRS30216)</name>
    <dbReference type="NCBI Taxonomy" id="266940"/>
    <lineage>
        <taxon>Bacteria</taxon>
        <taxon>Bacillati</taxon>
        <taxon>Actinomycetota</taxon>
        <taxon>Actinomycetes</taxon>
        <taxon>Kineosporiales</taxon>
        <taxon>Kineosporiaceae</taxon>
        <taxon>Kineococcus</taxon>
    </lineage>
</organism>
<dbReference type="SUPFAM" id="SSF46955">
    <property type="entry name" value="Putative DNA-binding domain"/>
    <property type="match status" value="1"/>
</dbReference>
<keyword evidence="3" id="KW-0408">Iron</keyword>
<dbReference type="AlphaFoldDB" id="A6W9B2"/>
<dbReference type="GO" id="GO:0046872">
    <property type="term" value="F:metal ion binding"/>
    <property type="evidence" value="ECO:0007669"/>
    <property type="project" value="UniProtKB-KW"/>
</dbReference>
<dbReference type="OrthoDB" id="9802944at2"/>
<dbReference type="InterPro" id="IPR047057">
    <property type="entry name" value="MerR_fam"/>
</dbReference>
<dbReference type="InterPro" id="IPR010211">
    <property type="entry name" value="Redox-sen_tscrpt-act_SoxR"/>
</dbReference>
<dbReference type="eggNOG" id="COG0789">
    <property type="taxonomic scope" value="Bacteria"/>
</dbReference>
<dbReference type="EMBL" id="CP000750">
    <property type="protein sequence ID" value="ABS03401.1"/>
    <property type="molecule type" value="Genomic_DNA"/>
</dbReference>
<dbReference type="InterPro" id="IPR009061">
    <property type="entry name" value="DNA-bd_dom_put_sf"/>
</dbReference>
<keyword evidence="2" id="KW-0479">Metal-binding</keyword>
<evidence type="ECO:0000256" key="4">
    <source>
        <dbReference type="ARBA" id="ARBA00023014"/>
    </source>
</evidence>
<dbReference type="GO" id="GO:0003677">
    <property type="term" value="F:DNA binding"/>
    <property type="evidence" value="ECO:0007669"/>
    <property type="project" value="UniProtKB-KW"/>
</dbReference>
<dbReference type="HOGENOM" id="CLU_060077_5_1_11"/>
<evidence type="ECO:0000256" key="3">
    <source>
        <dbReference type="ARBA" id="ARBA00023004"/>
    </source>
</evidence>
<evidence type="ECO:0000256" key="1">
    <source>
        <dbReference type="ARBA" id="ARBA00022714"/>
    </source>
</evidence>
<keyword evidence="5" id="KW-0805">Transcription regulation</keyword>
<evidence type="ECO:0000256" key="5">
    <source>
        <dbReference type="ARBA" id="ARBA00023015"/>
    </source>
</evidence>
<dbReference type="Pfam" id="PF09278">
    <property type="entry name" value="MerR-DNA-bind"/>
    <property type="match status" value="1"/>
</dbReference>
<name>A6W9B2_KINRD</name>
<reference evidence="10" key="1">
    <citation type="journal article" date="2008" name="PLoS ONE">
        <title>Survival in nuclear waste, extreme resistance, and potential applications gleaned from the genome sequence of Kineococcus radiotolerans SRS30216.</title>
        <authorList>
            <person name="Bagwell C.E."/>
            <person name="Bhat S."/>
            <person name="Hawkins G.M."/>
            <person name="Smith B.W."/>
            <person name="Biswas T."/>
            <person name="Hoover T.R."/>
            <person name="Saunders E."/>
            <person name="Han C.S."/>
            <person name="Tsodikov O.V."/>
            <person name="Shimkets L.J."/>
        </authorList>
    </citation>
    <scope>NUCLEOTIDE SEQUENCE [LARGE SCALE GENOMIC DNA]</scope>
    <source>
        <strain evidence="10">ATCC BAA-149 / DSM 14245 / SRS30216</strain>
    </source>
</reference>
<dbReference type="STRING" id="266940.Krad_1915"/>
<dbReference type="PANTHER" id="PTHR30204:SF0">
    <property type="entry name" value="REDOX-SENSITIVE TRANSCRIPTIONAL ACTIVATOR SOXR"/>
    <property type="match status" value="1"/>
</dbReference>
<dbReference type="Gene3D" id="1.10.1660.10">
    <property type="match status" value="1"/>
</dbReference>
<sequence length="166" mass="17538">MLTPVPDDLLSIGAVAARAGLSVPALRYYEERGLIASVRDPGGRRRFPRSVLRRLAVVAAGQRIGLSLAEVADALSRLPSGRAPSASDWAHVGERWQRLLDSRVRELEALRTALTDCIGCGCLSLERCGLFNPGDEAAAEGGGSRWLRGARRAAAGPGGPQDEPTG</sequence>
<dbReference type="PANTHER" id="PTHR30204">
    <property type="entry name" value="REDOX-CYCLING DRUG-SENSING TRANSCRIPTIONAL ACTIVATOR SOXR"/>
    <property type="match status" value="1"/>
</dbReference>
<dbReference type="Pfam" id="PF00376">
    <property type="entry name" value="MerR"/>
    <property type="match status" value="1"/>
</dbReference>
<keyword evidence="1" id="KW-0001">2Fe-2S</keyword>
<keyword evidence="7" id="KW-0804">Transcription</keyword>
<evidence type="ECO:0000313" key="10">
    <source>
        <dbReference type="Proteomes" id="UP000001116"/>
    </source>
</evidence>
<dbReference type="NCBIfam" id="TIGR01950">
    <property type="entry name" value="SoxR"/>
    <property type="match status" value="1"/>
</dbReference>
<dbReference type="Proteomes" id="UP000001116">
    <property type="component" value="Chromosome"/>
</dbReference>
<dbReference type="KEGG" id="kra:Krad_1915"/>
<keyword evidence="10" id="KW-1185">Reference proteome</keyword>
<evidence type="ECO:0000256" key="7">
    <source>
        <dbReference type="ARBA" id="ARBA00023163"/>
    </source>
</evidence>
<proteinExistence type="predicted"/>
<keyword evidence="4" id="KW-0411">Iron-sulfur</keyword>
<evidence type="ECO:0000256" key="6">
    <source>
        <dbReference type="ARBA" id="ARBA00023125"/>
    </source>
</evidence>
<evidence type="ECO:0000259" key="8">
    <source>
        <dbReference type="PROSITE" id="PS50937"/>
    </source>
</evidence>
<evidence type="ECO:0000256" key="2">
    <source>
        <dbReference type="ARBA" id="ARBA00022723"/>
    </source>
</evidence>
<dbReference type="GO" id="GO:0003700">
    <property type="term" value="F:DNA-binding transcription factor activity"/>
    <property type="evidence" value="ECO:0007669"/>
    <property type="project" value="InterPro"/>
</dbReference>
<gene>
    <name evidence="9" type="ordered locus">Krad_1915</name>
</gene>
<dbReference type="PROSITE" id="PS50937">
    <property type="entry name" value="HTH_MERR_2"/>
    <property type="match status" value="1"/>
</dbReference>
<evidence type="ECO:0000313" key="9">
    <source>
        <dbReference type="EMBL" id="ABS03401.1"/>
    </source>
</evidence>
<dbReference type="PRINTS" id="PR00040">
    <property type="entry name" value="HTHMERR"/>
</dbReference>
<feature type="domain" description="HTH merR-type" evidence="8">
    <location>
        <begin position="9"/>
        <end position="77"/>
    </location>
</feature>
<dbReference type="GO" id="GO:0051537">
    <property type="term" value="F:2 iron, 2 sulfur cluster binding"/>
    <property type="evidence" value="ECO:0007669"/>
    <property type="project" value="UniProtKB-KW"/>
</dbReference>
<dbReference type="InterPro" id="IPR000551">
    <property type="entry name" value="MerR-type_HTH_dom"/>
</dbReference>
<dbReference type="SMART" id="SM00422">
    <property type="entry name" value="HTH_MERR"/>
    <property type="match status" value="1"/>
</dbReference>
<accession>A6W9B2</accession>
<dbReference type="GO" id="GO:0006979">
    <property type="term" value="P:response to oxidative stress"/>
    <property type="evidence" value="ECO:0007669"/>
    <property type="project" value="InterPro"/>
</dbReference>
<dbReference type="RefSeq" id="WP_011981460.1">
    <property type="nucleotide sequence ID" value="NC_009664.2"/>
</dbReference>